<comment type="subcellular location">
    <subcellularLocation>
        <location evidence="1">Nucleus</location>
    </subcellularLocation>
</comment>
<feature type="compositionally biased region" description="Low complexity" evidence="4">
    <location>
        <begin position="333"/>
        <end position="342"/>
    </location>
</feature>
<evidence type="ECO:0000313" key="7">
    <source>
        <dbReference type="EnsemblMetazoa" id="XP_050506509.1"/>
    </source>
</evidence>
<name>A0A6P7H1M7_DIAVI</name>
<dbReference type="CDD" id="cd16511">
    <property type="entry name" value="vRING-HC_IRF2BP1-like"/>
    <property type="match status" value="1"/>
</dbReference>
<reference evidence="7" key="2">
    <citation type="submission" date="2025-05" db="UniProtKB">
        <authorList>
            <consortium name="EnsemblMetazoa"/>
        </authorList>
    </citation>
    <scope>IDENTIFICATION</scope>
</reference>
<dbReference type="Proteomes" id="UP001652700">
    <property type="component" value="Unplaced"/>
</dbReference>
<organism evidence="9">
    <name type="scientific">Diabrotica virgifera virgifera</name>
    <name type="common">western corn rootworm</name>
    <dbReference type="NCBI Taxonomy" id="50390"/>
    <lineage>
        <taxon>Eukaryota</taxon>
        <taxon>Metazoa</taxon>
        <taxon>Ecdysozoa</taxon>
        <taxon>Arthropoda</taxon>
        <taxon>Hexapoda</taxon>
        <taxon>Insecta</taxon>
        <taxon>Pterygota</taxon>
        <taxon>Neoptera</taxon>
        <taxon>Endopterygota</taxon>
        <taxon>Coleoptera</taxon>
        <taxon>Polyphaga</taxon>
        <taxon>Cucujiformia</taxon>
        <taxon>Chrysomeloidea</taxon>
        <taxon>Chrysomelidae</taxon>
        <taxon>Galerucinae</taxon>
        <taxon>Diabroticina</taxon>
        <taxon>Diabroticites</taxon>
        <taxon>Diabrotica</taxon>
    </lineage>
</organism>
<feature type="compositionally biased region" description="Low complexity" evidence="4">
    <location>
        <begin position="359"/>
        <end position="389"/>
    </location>
</feature>
<keyword evidence="8" id="KW-1185">Reference proteome</keyword>
<sequence length="496" mass="53205">MVKMSVMQIQQAKRQQCYLCDLPRMPWAMVHDFSEAVCRGCVNYEGADRIEIVIETARQMKRAHGFQEQRSAHNAKTHRSTTSLEHQNGEVVASSSRQQSAPHHTTTYGLHHSRSNILAEYQAAQQQAPVPPRGRTQLEATQEHEIVARTSVRLPTAAHLAAHHQLQTHHHSNNSRPGTIPQQGIKRGLASTDDDDHHGHHHSNGDIGGAKRMLSVDEHGNAVRPPLTRGDSLPAVSLAQPFVISTERTFKQEKHPIRTASFDAGTAFKPNAPVSIASANGTSSNSPLNNRTGSPPEANMAGATPQAQPTTGSGQSPMAALISVADNLPPGSPRSTGGSPPTNVAPRSASRGSQHSPNSTAGSSSGRRSSGSRHVSSTTVTSTEAGTMSANNNETLTGSGDNVATTPTATATLKCTLCQERLEDTHFVQCPSVPHHKFCFPCSRESIKRQGAGSEVYCPSGEKCPLANSNVPWAFMQGEIATILGEDYKVKKERES</sequence>
<feature type="region of interest" description="Disordered" evidence="4">
    <location>
        <begin position="162"/>
        <end position="211"/>
    </location>
</feature>
<dbReference type="Pfam" id="PF25454">
    <property type="entry name" value="zf-C3HC4_IRF-2BP1_2"/>
    <property type="match status" value="1"/>
</dbReference>
<dbReference type="PANTHER" id="PTHR10816">
    <property type="entry name" value="MYELIN TRANSCRIPTION FACTOR 1-RELATED"/>
    <property type="match status" value="1"/>
</dbReference>
<dbReference type="Pfam" id="PF11261">
    <property type="entry name" value="IRF-2BP1_2"/>
    <property type="match status" value="1"/>
</dbReference>
<feature type="region of interest" description="Disordered" evidence="4">
    <location>
        <begin position="64"/>
        <end position="111"/>
    </location>
</feature>
<evidence type="ECO:0000259" key="5">
    <source>
        <dbReference type="Pfam" id="PF11261"/>
    </source>
</evidence>
<dbReference type="FunFam" id="1.10.10.1580:FF:000001">
    <property type="entry name" value="interferon regulatory factor 2-binding protein 2"/>
    <property type="match status" value="1"/>
</dbReference>
<reference evidence="9" key="1">
    <citation type="submission" date="2025-04" db="UniProtKB">
        <authorList>
            <consortium name="RefSeq"/>
        </authorList>
    </citation>
    <scope>IDENTIFICATION</scope>
    <source>
        <tissue evidence="9">Whole insect</tissue>
    </source>
</reference>
<feature type="region of interest" description="Disordered" evidence="4">
    <location>
        <begin position="273"/>
        <end position="404"/>
    </location>
</feature>
<dbReference type="InterPro" id="IPR057414">
    <property type="entry name" value="Zf-C3HC4_IRF-2BP1_2"/>
</dbReference>
<dbReference type="GO" id="GO:0006357">
    <property type="term" value="P:regulation of transcription by RNA polymerase II"/>
    <property type="evidence" value="ECO:0007669"/>
    <property type="project" value="TreeGrafter"/>
</dbReference>
<dbReference type="Gene3D" id="1.10.10.1580">
    <property type="entry name" value="Interferon regulatory factor 2-binding protein"/>
    <property type="match status" value="1"/>
</dbReference>
<feature type="domain" description="Interferon regulatory factor 2-binding protein 1/2-like zinc finger" evidence="5">
    <location>
        <begin position="13"/>
        <end position="64"/>
    </location>
</feature>
<keyword evidence="3" id="KW-0539">Nucleus</keyword>
<protein>
    <submittedName>
        <fullName evidence="9">Interferon regulatory factor 2-binding protein-like A isoform X1</fullName>
    </submittedName>
</protein>
<dbReference type="SUPFAM" id="SSF57850">
    <property type="entry name" value="RING/U-box"/>
    <property type="match status" value="1"/>
</dbReference>
<evidence type="ECO:0000313" key="8">
    <source>
        <dbReference type="Proteomes" id="UP001652700"/>
    </source>
</evidence>
<feature type="compositionally biased region" description="Polar residues" evidence="4">
    <location>
        <begin position="390"/>
        <end position="403"/>
    </location>
</feature>
<dbReference type="InterPro" id="IPR022750">
    <property type="entry name" value="IRF-2BP1_2-like_Znf"/>
</dbReference>
<proteinExistence type="inferred from homology"/>
<feature type="compositionally biased region" description="Polar residues" evidence="4">
    <location>
        <begin position="93"/>
        <end position="108"/>
    </location>
</feature>
<evidence type="ECO:0000259" key="6">
    <source>
        <dbReference type="Pfam" id="PF25454"/>
    </source>
</evidence>
<dbReference type="InParanoid" id="A0A6P7H1M7"/>
<dbReference type="GO" id="GO:0003714">
    <property type="term" value="F:transcription corepressor activity"/>
    <property type="evidence" value="ECO:0007669"/>
    <property type="project" value="TreeGrafter"/>
</dbReference>
<evidence type="ECO:0000256" key="3">
    <source>
        <dbReference type="ARBA" id="ARBA00023242"/>
    </source>
</evidence>
<evidence type="ECO:0000256" key="4">
    <source>
        <dbReference type="SAM" id="MobiDB-lite"/>
    </source>
</evidence>
<dbReference type="FunCoup" id="A0A6P7H1M7">
    <property type="interactions" value="1349"/>
</dbReference>
<feature type="compositionally biased region" description="Polar residues" evidence="4">
    <location>
        <begin position="305"/>
        <end position="316"/>
    </location>
</feature>
<evidence type="ECO:0000256" key="2">
    <source>
        <dbReference type="ARBA" id="ARBA00010802"/>
    </source>
</evidence>
<evidence type="ECO:0000313" key="9">
    <source>
        <dbReference type="RefSeq" id="XP_028149975.1"/>
    </source>
</evidence>
<feature type="compositionally biased region" description="Polar residues" evidence="4">
    <location>
        <begin position="277"/>
        <end position="293"/>
    </location>
</feature>
<dbReference type="AlphaFoldDB" id="A0A6P7H1M7"/>
<accession>A0A6P7H1M7</accession>
<dbReference type="PANTHER" id="PTHR10816:SF19">
    <property type="entry name" value="PROTEIN INTERACTING WITH TTK69 AND SIN3A, ISOFORM D"/>
    <property type="match status" value="1"/>
</dbReference>
<dbReference type="InterPro" id="IPR044882">
    <property type="entry name" value="I2BP1/2_C3HC4-RING_sf"/>
</dbReference>
<evidence type="ECO:0000256" key="1">
    <source>
        <dbReference type="ARBA" id="ARBA00004123"/>
    </source>
</evidence>
<dbReference type="GO" id="GO:0005634">
    <property type="term" value="C:nucleus"/>
    <property type="evidence" value="ECO:0007669"/>
    <property type="project" value="UniProtKB-SubCell"/>
</dbReference>
<dbReference type="OrthoDB" id="10065080at2759"/>
<dbReference type="RefSeq" id="XP_028149975.1">
    <property type="nucleotide sequence ID" value="XM_028294174.1"/>
</dbReference>
<comment type="similarity">
    <text evidence="2">Belongs to the IRF2BP family.</text>
</comment>
<dbReference type="EnsemblMetazoa" id="XM_050650552.1">
    <property type="protein sequence ID" value="XP_050506509.1"/>
    <property type="gene ID" value="LOC126884571"/>
</dbReference>
<gene>
    <name evidence="9" type="primary">LOC114343355</name>
</gene>
<feature type="domain" description="Interferon regulatory factor 2-binding protein 1/2-like C3HC4 zinc finger" evidence="6">
    <location>
        <begin position="413"/>
        <end position="484"/>
    </location>
</feature>